<feature type="transmembrane region" description="Helical" evidence="1">
    <location>
        <begin position="12"/>
        <end position="35"/>
    </location>
</feature>
<comment type="caution">
    <text evidence="3">The sequence shown here is derived from an EMBL/GenBank/DDBJ whole genome shotgun (WGS) entry which is preliminary data.</text>
</comment>
<feature type="transmembrane region" description="Helical" evidence="1">
    <location>
        <begin position="55"/>
        <end position="74"/>
    </location>
</feature>
<protein>
    <submittedName>
        <fullName evidence="3">Antitermination protein NusG</fullName>
    </submittedName>
</protein>
<reference evidence="3 4" key="1">
    <citation type="submission" date="2019-03" db="EMBL/GenBank/DDBJ databases">
        <title>Draft genome of Gammaproteobacteria bacterium LSUCC0057, a member of the SAR92 clade.</title>
        <authorList>
            <person name="Lanclos V.C."/>
            <person name="Doiron C."/>
            <person name="Henson M.W."/>
            <person name="Thrash J.C."/>
        </authorList>
    </citation>
    <scope>NUCLEOTIDE SEQUENCE [LARGE SCALE GENOMIC DNA]</scope>
    <source>
        <strain evidence="3 4">LSUCC0057</strain>
    </source>
</reference>
<keyword evidence="1" id="KW-0472">Membrane</keyword>
<proteinExistence type="predicted"/>
<evidence type="ECO:0000313" key="4">
    <source>
        <dbReference type="Proteomes" id="UP000298133"/>
    </source>
</evidence>
<keyword evidence="1" id="KW-1133">Transmembrane helix</keyword>
<dbReference type="InterPro" id="IPR010389">
    <property type="entry name" value="Urate_ox_N"/>
</dbReference>
<evidence type="ECO:0000313" key="3">
    <source>
        <dbReference type="EMBL" id="TFH68440.1"/>
    </source>
</evidence>
<feature type="transmembrane region" description="Helical" evidence="1">
    <location>
        <begin position="86"/>
        <end position="105"/>
    </location>
</feature>
<name>A0A4Y8UIC5_9GAMM</name>
<dbReference type="InterPro" id="IPR016988">
    <property type="entry name" value="UCP032086"/>
</dbReference>
<accession>A0A4Y8UIC5</accession>
<evidence type="ECO:0000259" key="2">
    <source>
        <dbReference type="Pfam" id="PF06181"/>
    </source>
</evidence>
<dbReference type="Proteomes" id="UP000298133">
    <property type="component" value="Unassembled WGS sequence"/>
</dbReference>
<feature type="domain" description="Urate oxidase N-terminal" evidence="2">
    <location>
        <begin position="85"/>
        <end position="178"/>
    </location>
</feature>
<keyword evidence="1" id="KW-0812">Transmembrane</keyword>
<feature type="transmembrane region" description="Helical" evidence="1">
    <location>
        <begin position="166"/>
        <end position="183"/>
    </location>
</feature>
<dbReference type="EMBL" id="SPIA01000001">
    <property type="protein sequence ID" value="TFH68440.1"/>
    <property type="molecule type" value="Genomic_DNA"/>
</dbReference>
<gene>
    <name evidence="3" type="ORF">E3W66_00305</name>
</gene>
<feature type="transmembrane region" description="Helical" evidence="1">
    <location>
        <begin position="195"/>
        <end position="212"/>
    </location>
</feature>
<sequence>MSAELLNFVVRWGHLLFGITWIGMLYYFNFVQGGYFKAATPEGLADAKKKLAPEALWWFRWGAMLTFITGVILLGGVHKNGQMNNFIAIGAVMGTLMFLNVWLVIWPAQKIALGMVEGDGPAASAKALLASRTNVLFSGPMAWGMLAGPHFSTSGAGYGSVVGGNGLWLALAVIAVLEANALFGKLGPLTTVKGVIHASVALTVVLAAVVIYL</sequence>
<organism evidence="3 4">
    <name type="scientific">Gammaproteobacteria bacterium LSUCC0057</name>
    <dbReference type="NCBI Taxonomy" id="2559237"/>
    <lineage>
        <taxon>Bacteria</taxon>
        <taxon>Pseudomonadati</taxon>
        <taxon>Pseudomonadota</taxon>
        <taxon>Gammaproteobacteria</taxon>
        <taxon>Cellvibrionales</taxon>
        <taxon>Porticoccaceae</taxon>
        <taxon>SAR92 clade</taxon>
    </lineage>
</organism>
<evidence type="ECO:0000256" key="1">
    <source>
        <dbReference type="SAM" id="Phobius"/>
    </source>
</evidence>
<dbReference type="OrthoDB" id="9787495at2"/>
<dbReference type="Pfam" id="PF06181">
    <property type="entry name" value="Urate_ox_N"/>
    <property type="match status" value="1"/>
</dbReference>
<keyword evidence="4" id="KW-1185">Reference proteome</keyword>
<dbReference type="AlphaFoldDB" id="A0A4Y8UIC5"/>
<dbReference type="PIRSF" id="PIRSF032086">
    <property type="entry name" value="UCP032086"/>
    <property type="match status" value="1"/>
</dbReference>